<name>A0A9X0CAW0_9EURO</name>
<dbReference type="OrthoDB" id="4253248at2759"/>
<organism evidence="1 2">
    <name type="scientific">Penicillium fimorum</name>
    <dbReference type="NCBI Taxonomy" id="1882269"/>
    <lineage>
        <taxon>Eukaryota</taxon>
        <taxon>Fungi</taxon>
        <taxon>Dikarya</taxon>
        <taxon>Ascomycota</taxon>
        <taxon>Pezizomycotina</taxon>
        <taxon>Eurotiomycetes</taxon>
        <taxon>Eurotiomycetidae</taxon>
        <taxon>Eurotiales</taxon>
        <taxon>Aspergillaceae</taxon>
        <taxon>Penicillium</taxon>
    </lineage>
</organism>
<evidence type="ECO:0000313" key="2">
    <source>
        <dbReference type="Proteomes" id="UP001149954"/>
    </source>
</evidence>
<reference evidence="1" key="2">
    <citation type="journal article" date="2023" name="IMA Fungus">
        <title>Comparative genomic study of the Penicillium genus elucidates a diverse pangenome and 15 lateral gene transfer events.</title>
        <authorList>
            <person name="Petersen C."/>
            <person name="Sorensen T."/>
            <person name="Nielsen M.R."/>
            <person name="Sondergaard T.E."/>
            <person name="Sorensen J.L."/>
            <person name="Fitzpatrick D.A."/>
            <person name="Frisvad J.C."/>
            <person name="Nielsen K.L."/>
        </authorList>
    </citation>
    <scope>NUCLEOTIDE SEQUENCE</scope>
    <source>
        <strain evidence="1">IBT 29495</strain>
    </source>
</reference>
<evidence type="ECO:0000313" key="1">
    <source>
        <dbReference type="EMBL" id="KAJ5519745.1"/>
    </source>
</evidence>
<gene>
    <name evidence="1" type="ORF">N7463_000198</name>
</gene>
<dbReference type="AlphaFoldDB" id="A0A9X0CAW0"/>
<protein>
    <submittedName>
        <fullName evidence="1">Uncharacterized protein</fullName>
    </submittedName>
</protein>
<sequence length="202" mass="22603">MTSDDPLRDSPPSIFRPRVRDGMIVVRRPANNNDTAIFWAGTYFVLNGTNEAVAMDYPAFLADLEALLQYDPELDEIQFHVPSLYRRVPLDPVLHNTNNIQDLQPEVGIVRTYNQWLAALAAMQNSHLIRESSIEYVLRNGFVTSSVCHSVPPVAAAQFSIVRIAGIMSSVPQTHTTAFVSDNYISDAEDPNQEEDDNRGQN</sequence>
<dbReference type="EMBL" id="JAPWDS010000001">
    <property type="protein sequence ID" value="KAJ5519745.1"/>
    <property type="molecule type" value="Genomic_DNA"/>
</dbReference>
<proteinExistence type="predicted"/>
<dbReference type="Proteomes" id="UP001149954">
    <property type="component" value="Unassembled WGS sequence"/>
</dbReference>
<keyword evidence="2" id="KW-1185">Reference proteome</keyword>
<reference evidence="1" key="1">
    <citation type="submission" date="2022-12" db="EMBL/GenBank/DDBJ databases">
        <authorList>
            <person name="Petersen C."/>
        </authorList>
    </citation>
    <scope>NUCLEOTIDE SEQUENCE</scope>
    <source>
        <strain evidence="1">IBT 29495</strain>
    </source>
</reference>
<comment type="caution">
    <text evidence="1">The sequence shown here is derived from an EMBL/GenBank/DDBJ whole genome shotgun (WGS) entry which is preliminary data.</text>
</comment>
<accession>A0A9X0CAW0</accession>